<evidence type="ECO:0000313" key="9">
    <source>
        <dbReference type="EMBL" id="MCZ7693715.1"/>
    </source>
</evidence>
<dbReference type="EMBL" id="NIHT01000014">
    <property type="protein sequence ID" value="PLT74285.1"/>
    <property type="molecule type" value="Genomic_DNA"/>
</dbReference>
<evidence type="ECO:0000313" key="11">
    <source>
        <dbReference type="EMBL" id="PLT74285.1"/>
    </source>
</evidence>
<evidence type="ECO:0000313" key="6">
    <source>
        <dbReference type="EMBL" id="MCB5618355.1"/>
    </source>
</evidence>
<comment type="similarity">
    <text evidence="2">Belongs to the bacterial solute-binding protein 2 family.</text>
</comment>
<reference evidence="13 14" key="1">
    <citation type="journal article" date="2017" name="Genome Med.">
        <title>A novel Ruminococcus gnavus clade enriched in inflammatory bowel disease patients.</title>
        <authorList>
            <person name="Hall A.B."/>
            <person name="Yassour M."/>
            <person name="Sauk J."/>
            <person name="Garner A."/>
            <person name="Jiang X."/>
            <person name="Arthur T."/>
            <person name="Lagoudas G.K."/>
            <person name="Vatanen T."/>
            <person name="Fornelos N."/>
            <person name="Wilson R."/>
            <person name="Bertha M."/>
            <person name="Cohen M."/>
            <person name="Garber J."/>
            <person name="Khalili H."/>
            <person name="Gevers D."/>
            <person name="Ananthakrishnan A.N."/>
            <person name="Kugathasan S."/>
            <person name="Lander E.S."/>
            <person name="Blainey P."/>
            <person name="Vlamakis H."/>
            <person name="Xavier R.J."/>
            <person name="Huttenhower C."/>
        </authorList>
    </citation>
    <scope>NUCLEOTIDE SEQUENCE [LARGE SCALE GENOMIC DNA]</scope>
    <source>
        <strain evidence="10 13">RJX1118</strain>
        <strain evidence="11 14">RJX1125</strain>
    </source>
</reference>
<name>A0A2N5PGN9_MEDGN</name>
<dbReference type="CDD" id="cd19971">
    <property type="entry name" value="PBP1_ABC_sugar_binding-like"/>
    <property type="match status" value="1"/>
</dbReference>
<keyword evidence="3" id="KW-0732">Signal</keyword>
<dbReference type="Proteomes" id="UP001148455">
    <property type="component" value="Unassembled WGS sequence"/>
</dbReference>
<dbReference type="Gene3D" id="3.40.50.2300">
    <property type="match status" value="2"/>
</dbReference>
<reference evidence="6" key="3">
    <citation type="submission" date="2021-10" db="EMBL/GenBank/DDBJ databases">
        <title>Collection of gut derived symbiotic bacterial strains cultured from healthy donors.</title>
        <authorList>
            <person name="Lin H."/>
            <person name="Littmann E."/>
            <person name="Claire K."/>
            <person name="Pamer E."/>
        </authorList>
    </citation>
    <scope>NUCLEOTIDE SEQUENCE</scope>
    <source>
        <strain evidence="6">MSK.23.18</strain>
    </source>
</reference>
<sequence>MKRKILGVFVTVMFGCMVLSGCKKNVGTPEDNAVVENEDEQAQDTETSEGHTFGYSCIDIYNPYYDVVKESIRGELEAKGDTLVVKNPDGDVNKQIQQIQEMIDEGVDAVFLAPVDWEAIKPALEALDEADIPVINVDTQVKDTDLTAVYIGSDNKNAGAVCGENLKTQCPDGGKVVLLECPFQNSVNERITGFEEAIKNAGFEVVARADAGGTKESAKEKMAQILAENPQVDAVMCGNDQMALGALQAAKEAGKSSLKIYGVDGSPEMKSELTDEKSMIAGTGAQSPINVGKQAAKIGEAILNDEDYEKTTYIDTFFIGKDNVEMYGTNGWQ</sequence>
<evidence type="ECO:0000313" key="7">
    <source>
        <dbReference type="EMBL" id="MCZ0668024.1"/>
    </source>
</evidence>
<evidence type="ECO:0000313" key="13">
    <source>
        <dbReference type="Proteomes" id="UP000234849"/>
    </source>
</evidence>
<dbReference type="EMBL" id="QRWQ01000009">
    <property type="protein sequence ID" value="RGT38148.1"/>
    <property type="molecule type" value="Genomic_DNA"/>
</dbReference>
<evidence type="ECO:0000256" key="3">
    <source>
        <dbReference type="ARBA" id="ARBA00022729"/>
    </source>
</evidence>
<gene>
    <name evidence="10" type="ORF">CDL18_10440</name>
    <name evidence="11" type="ORF">CDL23_09805</name>
    <name evidence="12" type="ORF">DWX36_10800</name>
    <name evidence="6" type="ORF">LIQ08_04140</name>
    <name evidence="9" type="ORF">O8D18_06635</name>
    <name evidence="8" type="ORF">OZZ16_10050</name>
    <name evidence="7" type="ORF">OZZ17_10785</name>
</gene>
<dbReference type="EMBL" id="NIHM01000014">
    <property type="protein sequence ID" value="PLT54120.1"/>
    <property type="molecule type" value="Genomic_DNA"/>
</dbReference>
<dbReference type="RefSeq" id="WP_022037162.1">
    <property type="nucleotide sequence ID" value="NZ_BAABXV010000001.1"/>
</dbReference>
<dbReference type="Proteomes" id="UP001076974">
    <property type="component" value="Unassembled WGS sequence"/>
</dbReference>
<dbReference type="Proteomes" id="UP001079535">
    <property type="component" value="Unassembled WGS sequence"/>
</dbReference>
<protein>
    <submittedName>
        <fullName evidence="11">LacI family transcriptional regulator</fullName>
    </submittedName>
    <submittedName>
        <fullName evidence="6">Sugar ABC transporter substrate-binding protein</fullName>
    </submittedName>
</protein>
<reference evidence="7" key="4">
    <citation type="submission" date="2022-11" db="EMBL/GenBank/DDBJ databases">
        <title>Temperate bacteriophages infecting mucin-degrading bacterium Ruminococcus gnavus from the human gut.</title>
        <authorList>
            <person name="Buttimer C."/>
        </authorList>
    </citation>
    <scope>NUCLEOTIDE SEQUENCE</scope>
    <source>
        <strain evidence="7">CCUG 49994</strain>
        <strain evidence="8">CCUG 52279</strain>
    </source>
</reference>
<dbReference type="AlphaFoldDB" id="A0A2N5PGN9"/>
<dbReference type="EMBL" id="JAPRAY010000013">
    <property type="protein sequence ID" value="MCZ0668024.1"/>
    <property type="molecule type" value="Genomic_DNA"/>
</dbReference>
<dbReference type="EMBL" id="JAJBOM010000003">
    <property type="protein sequence ID" value="MCB5618355.1"/>
    <property type="molecule type" value="Genomic_DNA"/>
</dbReference>
<evidence type="ECO:0000259" key="5">
    <source>
        <dbReference type="Pfam" id="PF13407"/>
    </source>
</evidence>
<comment type="caution">
    <text evidence="11">The sequence shown here is derived from an EMBL/GenBank/DDBJ whole genome shotgun (WGS) entry which is preliminary data.</text>
</comment>
<comment type="subcellular location">
    <subcellularLocation>
        <location evidence="1">Cell envelope</location>
    </subcellularLocation>
</comment>
<dbReference type="Proteomes" id="UP000234849">
    <property type="component" value="Unassembled WGS sequence"/>
</dbReference>
<dbReference type="InterPro" id="IPR025997">
    <property type="entry name" value="SBP_2_dom"/>
</dbReference>
<dbReference type="Pfam" id="PF13407">
    <property type="entry name" value="Peripla_BP_4"/>
    <property type="match status" value="1"/>
</dbReference>
<reference evidence="12 15" key="2">
    <citation type="submission" date="2018-08" db="EMBL/GenBank/DDBJ databases">
        <title>A genome reference for cultivated species of the human gut microbiota.</title>
        <authorList>
            <person name="Zou Y."/>
            <person name="Xue W."/>
            <person name="Luo G."/>
        </authorList>
    </citation>
    <scope>NUCLEOTIDE SEQUENCE [LARGE SCALE GENOMIC DNA]</scope>
    <source>
        <strain evidence="12 15">AF19-16AC</strain>
    </source>
</reference>
<dbReference type="Proteomes" id="UP000283834">
    <property type="component" value="Unassembled WGS sequence"/>
</dbReference>
<evidence type="ECO:0000256" key="1">
    <source>
        <dbReference type="ARBA" id="ARBA00004196"/>
    </source>
</evidence>
<reference evidence="9" key="5">
    <citation type="submission" date="2022-12" db="EMBL/GenBank/DDBJ databases">
        <title>Genome of R. gnavus strain RSHDN_123.</title>
        <authorList>
            <person name="Abdugheni R."/>
        </authorList>
    </citation>
    <scope>NUCLEOTIDE SEQUENCE</scope>
    <source>
        <strain evidence="9">RSHDN_123</strain>
    </source>
</reference>
<evidence type="ECO:0000313" key="15">
    <source>
        <dbReference type="Proteomes" id="UP000283834"/>
    </source>
</evidence>
<evidence type="ECO:0000313" key="8">
    <source>
        <dbReference type="EMBL" id="MCZ0690247.1"/>
    </source>
</evidence>
<evidence type="ECO:0000313" key="12">
    <source>
        <dbReference type="EMBL" id="RGT38148.1"/>
    </source>
</evidence>
<dbReference type="SUPFAM" id="SSF53822">
    <property type="entry name" value="Periplasmic binding protein-like I"/>
    <property type="match status" value="1"/>
</dbReference>
<dbReference type="PROSITE" id="PS51257">
    <property type="entry name" value="PROKAR_LIPOPROTEIN"/>
    <property type="match status" value="1"/>
</dbReference>
<evidence type="ECO:0000313" key="14">
    <source>
        <dbReference type="Proteomes" id="UP000235093"/>
    </source>
</evidence>
<dbReference type="Proteomes" id="UP000235093">
    <property type="component" value="Unassembled WGS sequence"/>
</dbReference>
<dbReference type="PANTHER" id="PTHR46847">
    <property type="entry name" value="D-ALLOSE-BINDING PERIPLASMIC PROTEIN-RELATED"/>
    <property type="match status" value="1"/>
</dbReference>
<organism evidence="11 14">
    <name type="scientific">Mediterraneibacter gnavus</name>
    <name type="common">Ruminococcus gnavus</name>
    <dbReference type="NCBI Taxonomy" id="33038"/>
    <lineage>
        <taxon>Bacteria</taxon>
        <taxon>Bacillati</taxon>
        <taxon>Bacillota</taxon>
        <taxon>Clostridia</taxon>
        <taxon>Lachnospirales</taxon>
        <taxon>Lachnospiraceae</taxon>
        <taxon>Mediterraneibacter</taxon>
    </lineage>
</organism>
<evidence type="ECO:0000256" key="2">
    <source>
        <dbReference type="ARBA" id="ARBA00007639"/>
    </source>
</evidence>
<proteinExistence type="inferred from homology"/>
<dbReference type="EMBL" id="JAPRBD010000011">
    <property type="protein sequence ID" value="MCZ0690247.1"/>
    <property type="molecule type" value="Genomic_DNA"/>
</dbReference>
<evidence type="ECO:0000313" key="10">
    <source>
        <dbReference type="EMBL" id="PLT54120.1"/>
    </source>
</evidence>
<dbReference type="PANTHER" id="PTHR46847:SF1">
    <property type="entry name" value="D-ALLOSE-BINDING PERIPLASMIC PROTEIN-RELATED"/>
    <property type="match status" value="1"/>
</dbReference>
<dbReference type="Proteomes" id="UP001297370">
    <property type="component" value="Unassembled WGS sequence"/>
</dbReference>
<evidence type="ECO:0000256" key="4">
    <source>
        <dbReference type="SAM" id="MobiDB-lite"/>
    </source>
</evidence>
<feature type="region of interest" description="Disordered" evidence="4">
    <location>
        <begin position="29"/>
        <end position="49"/>
    </location>
</feature>
<accession>A0A2N5PGN9</accession>
<dbReference type="GO" id="GO:0030246">
    <property type="term" value="F:carbohydrate binding"/>
    <property type="evidence" value="ECO:0007669"/>
    <property type="project" value="UniProtKB-ARBA"/>
</dbReference>
<feature type="compositionally biased region" description="Acidic residues" evidence="4">
    <location>
        <begin position="36"/>
        <end position="47"/>
    </location>
</feature>
<dbReference type="InterPro" id="IPR028082">
    <property type="entry name" value="Peripla_BP_I"/>
</dbReference>
<dbReference type="GO" id="GO:0030313">
    <property type="term" value="C:cell envelope"/>
    <property type="evidence" value="ECO:0007669"/>
    <property type="project" value="UniProtKB-SubCell"/>
</dbReference>
<dbReference type="EMBL" id="JAPZED010000005">
    <property type="protein sequence ID" value="MCZ7693715.1"/>
    <property type="molecule type" value="Genomic_DNA"/>
</dbReference>
<feature type="domain" description="Periplasmic binding protein" evidence="5">
    <location>
        <begin position="54"/>
        <end position="306"/>
    </location>
</feature>